<dbReference type="EMBL" id="BART01002528">
    <property type="protein sequence ID" value="GAG63431.1"/>
    <property type="molecule type" value="Genomic_DNA"/>
</dbReference>
<reference evidence="1" key="1">
    <citation type="journal article" date="2014" name="Front. Microbiol.">
        <title>High frequency of phylogenetically diverse reductive dehalogenase-homologous genes in deep subseafloor sedimentary metagenomes.</title>
        <authorList>
            <person name="Kawai M."/>
            <person name="Futagami T."/>
            <person name="Toyoda A."/>
            <person name="Takaki Y."/>
            <person name="Nishi S."/>
            <person name="Hori S."/>
            <person name="Arai W."/>
            <person name="Tsubouchi T."/>
            <person name="Morono Y."/>
            <person name="Uchiyama I."/>
            <person name="Ito T."/>
            <person name="Fujiyama A."/>
            <person name="Inagaki F."/>
            <person name="Takami H."/>
        </authorList>
    </citation>
    <scope>NUCLEOTIDE SEQUENCE</scope>
    <source>
        <strain evidence="1">Expedition CK06-06</strain>
    </source>
</reference>
<name>X1AU92_9ZZZZ</name>
<sequence length="86" mass="9946">MTKKMYSFRLNKDLVDNAKKIAEKMDISLSFFISCLIKEKISNLNSENKDKDFFTSSSGNAEILYEIASEIKNLRFDLINLLKNKS</sequence>
<evidence type="ECO:0000313" key="2">
    <source>
        <dbReference type="EMBL" id="GAH26961.1"/>
    </source>
</evidence>
<organism evidence="1">
    <name type="scientific">marine sediment metagenome</name>
    <dbReference type="NCBI Taxonomy" id="412755"/>
    <lineage>
        <taxon>unclassified sequences</taxon>
        <taxon>metagenomes</taxon>
        <taxon>ecological metagenomes</taxon>
    </lineage>
</organism>
<dbReference type="EMBL" id="BARU01000092">
    <property type="protein sequence ID" value="GAH26961.1"/>
    <property type="molecule type" value="Genomic_DNA"/>
</dbReference>
<evidence type="ECO:0000313" key="1">
    <source>
        <dbReference type="EMBL" id="GAG63431.1"/>
    </source>
</evidence>
<dbReference type="AlphaFoldDB" id="X1AU92"/>
<protein>
    <submittedName>
        <fullName evidence="1">Uncharacterized protein</fullName>
    </submittedName>
</protein>
<comment type="caution">
    <text evidence="1">The sequence shown here is derived from an EMBL/GenBank/DDBJ whole genome shotgun (WGS) entry which is preliminary data.</text>
</comment>
<proteinExistence type="predicted"/>
<accession>X1AU92</accession>
<gene>
    <name evidence="1" type="ORF">S01H4_07651</name>
    <name evidence="2" type="ORF">S03H2_00479</name>
</gene>